<protein>
    <submittedName>
        <fullName evidence="1">DUF1102 domain-containing protein</fullName>
    </submittedName>
</protein>
<evidence type="ECO:0000313" key="2">
    <source>
        <dbReference type="Proteomes" id="UP001597111"/>
    </source>
</evidence>
<comment type="caution">
    <text evidence="1">The sequence shown here is derived from an EMBL/GenBank/DDBJ whole genome shotgun (WGS) entry which is preliminary data.</text>
</comment>
<accession>A0ABD6B8A5</accession>
<reference evidence="1 2" key="1">
    <citation type="journal article" date="2019" name="Int. J. Syst. Evol. Microbiol.">
        <title>The Global Catalogue of Microorganisms (GCM) 10K type strain sequencing project: providing services to taxonomists for standard genome sequencing and annotation.</title>
        <authorList>
            <consortium name="The Broad Institute Genomics Platform"/>
            <consortium name="The Broad Institute Genome Sequencing Center for Infectious Disease"/>
            <person name="Wu L."/>
            <person name="Ma J."/>
        </authorList>
    </citation>
    <scope>NUCLEOTIDE SEQUENCE [LARGE SCALE GENOMIC DNA]</scope>
    <source>
        <strain evidence="1 2">CGMCC 1.12285</strain>
    </source>
</reference>
<dbReference type="EMBL" id="JBHUDH010000149">
    <property type="protein sequence ID" value="MFD1527144.1"/>
    <property type="molecule type" value="Genomic_DNA"/>
</dbReference>
<dbReference type="AlphaFoldDB" id="A0ABD6B8A5"/>
<dbReference type="Proteomes" id="UP001597111">
    <property type="component" value="Unassembled WGS sequence"/>
</dbReference>
<feature type="non-terminal residue" evidence="1">
    <location>
        <position position="70"/>
    </location>
</feature>
<gene>
    <name evidence="1" type="ORF">ACFR9S_12720</name>
</gene>
<name>A0ABD6B8A5_9EURY</name>
<keyword evidence="2" id="KW-1185">Reference proteome</keyword>
<sequence length="70" mass="7127">MNRRTLTLVVAFVVAGTLAFPSAAAPLFGGQTDQVGNDVVLAPSSDYAYLDGDGELVVDLSASNPALDGD</sequence>
<evidence type="ECO:0000313" key="1">
    <source>
        <dbReference type="EMBL" id="MFD1527144.1"/>
    </source>
</evidence>
<proteinExistence type="predicted"/>
<organism evidence="1 2">
    <name type="scientific">Halolamina salina</name>
    <dbReference type="NCBI Taxonomy" id="1220023"/>
    <lineage>
        <taxon>Archaea</taxon>
        <taxon>Methanobacteriati</taxon>
        <taxon>Methanobacteriota</taxon>
        <taxon>Stenosarchaea group</taxon>
        <taxon>Halobacteria</taxon>
        <taxon>Halobacteriales</taxon>
        <taxon>Haloferacaceae</taxon>
    </lineage>
</organism>